<dbReference type="GO" id="GO:0005525">
    <property type="term" value="F:GTP binding"/>
    <property type="evidence" value="ECO:0007669"/>
    <property type="project" value="UniProtKB-KW"/>
</dbReference>
<dbReference type="SUPFAM" id="SSF52540">
    <property type="entry name" value="P-loop containing nucleoside triphosphate hydrolases"/>
    <property type="match status" value="1"/>
</dbReference>
<keyword evidence="3 7" id="KW-0460">Magnesium</keyword>
<dbReference type="GO" id="GO:0003924">
    <property type="term" value="F:GTPase activity"/>
    <property type="evidence" value="ECO:0007669"/>
    <property type="project" value="InterPro"/>
</dbReference>
<dbReference type="GO" id="GO:0001664">
    <property type="term" value="F:G protein-coupled receptor binding"/>
    <property type="evidence" value="ECO:0007669"/>
    <property type="project" value="TreeGrafter"/>
</dbReference>
<feature type="binding site" evidence="6">
    <location>
        <position position="336"/>
    </location>
    <ligand>
        <name>GTP</name>
        <dbReference type="ChEBI" id="CHEBI:37565"/>
    </ligand>
</feature>
<feature type="binding site" evidence="7">
    <location>
        <position position="53"/>
    </location>
    <ligand>
        <name>Mg(2+)</name>
        <dbReference type="ChEBI" id="CHEBI:18420"/>
    </ligand>
</feature>
<dbReference type="PRINTS" id="PR00318">
    <property type="entry name" value="GPROTEINA"/>
</dbReference>
<feature type="binding site" evidence="6">
    <location>
        <begin position="280"/>
        <end position="283"/>
    </location>
    <ligand>
        <name>GTP</name>
        <dbReference type="ChEBI" id="CHEBI:37565"/>
    </ligand>
</feature>
<feature type="binding site" evidence="6">
    <location>
        <begin position="49"/>
        <end position="54"/>
    </location>
    <ligand>
        <name>GTP</name>
        <dbReference type="ChEBI" id="CHEBI:37565"/>
    </ligand>
</feature>
<protein>
    <submittedName>
        <fullName evidence="8">Uncharacterized protein</fullName>
    </submittedName>
</protein>
<dbReference type="PANTHER" id="PTHR10218:SF196">
    <property type="entry name" value="GUANINE NUCLEOTIDE-BINDING PROTEIN ALPHA-8 SUBUNIT"/>
    <property type="match status" value="1"/>
</dbReference>
<evidence type="ECO:0000256" key="1">
    <source>
        <dbReference type="ARBA" id="ARBA00022723"/>
    </source>
</evidence>
<feature type="binding site" evidence="6">
    <location>
        <begin position="161"/>
        <end position="162"/>
    </location>
    <ligand>
        <name>GTP</name>
        <dbReference type="ChEBI" id="CHEBI:37565"/>
    </ligand>
</feature>
<keyword evidence="5" id="KW-0807">Transducer</keyword>
<dbReference type="Proteomes" id="UP000494206">
    <property type="component" value="Unassembled WGS sequence"/>
</dbReference>
<keyword evidence="1 7" id="KW-0479">Metal-binding</keyword>
<dbReference type="Pfam" id="PF00503">
    <property type="entry name" value="G-alpha"/>
    <property type="match status" value="1"/>
</dbReference>
<dbReference type="Gene3D" id="1.10.400.10">
    <property type="entry name" value="GI Alpha 1, domain 2-like"/>
    <property type="match status" value="1"/>
</dbReference>
<dbReference type="OrthoDB" id="5817230at2759"/>
<dbReference type="AlphaFoldDB" id="A0A8S1EKG5"/>
<dbReference type="SMART" id="SM00275">
    <property type="entry name" value="G_alpha"/>
    <property type="match status" value="1"/>
</dbReference>
<dbReference type="CDD" id="cd00066">
    <property type="entry name" value="G-alpha"/>
    <property type="match status" value="1"/>
</dbReference>
<dbReference type="InterPro" id="IPR001019">
    <property type="entry name" value="Gprotein_alpha_su"/>
</dbReference>
<dbReference type="GO" id="GO:0046872">
    <property type="term" value="F:metal ion binding"/>
    <property type="evidence" value="ECO:0007669"/>
    <property type="project" value="UniProtKB-KW"/>
</dbReference>
<keyword evidence="2 6" id="KW-0547">Nucleotide-binding</keyword>
<keyword evidence="9" id="KW-1185">Reference proteome</keyword>
<gene>
    <name evidence="8" type="ORF">CBOVIS_LOCUS1565</name>
</gene>
<dbReference type="GO" id="GO:0007188">
    <property type="term" value="P:adenylate cyclase-modulating G protein-coupled receptor signaling pathway"/>
    <property type="evidence" value="ECO:0007669"/>
    <property type="project" value="TreeGrafter"/>
</dbReference>
<dbReference type="PROSITE" id="PS51882">
    <property type="entry name" value="G_ALPHA"/>
    <property type="match status" value="1"/>
</dbReference>
<proteinExistence type="predicted"/>
<feature type="binding site" evidence="6">
    <location>
        <begin position="186"/>
        <end position="192"/>
    </location>
    <ligand>
        <name>GTP</name>
        <dbReference type="ChEBI" id="CHEBI:37565"/>
    </ligand>
</feature>
<evidence type="ECO:0000313" key="9">
    <source>
        <dbReference type="Proteomes" id="UP000494206"/>
    </source>
</evidence>
<feature type="binding site" evidence="6">
    <location>
        <begin position="211"/>
        <end position="215"/>
    </location>
    <ligand>
        <name>GTP</name>
        <dbReference type="ChEBI" id="CHEBI:37565"/>
    </ligand>
</feature>
<dbReference type="Gene3D" id="3.40.50.300">
    <property type="entry name" value="P-loop containing nucleotide triphosphate hydrolases"/>
    <property type="match status" value="1"/>
</dbReference>
<feature type="binding site" evidence="7">
    <location>
        <position position="192"/>
    </location>
    <ligand>
        <name>Mg(2+)</name>
        <dbReference type="ChEBI" id="CHEBI:18420"/>
    </ligand>
</feature>
<name>A0A8S1EKG5_9PELO</name>
<dbReference type="GO" id="GO:0031683">
    <property type="term" value="F:G-protein beta/gamma-subunit complex binding"/>
    <property type="evidence" value="ECO:0007669"/>
    <property type="project" value="InterPro"/>
</dbReference>
<dbReference type="InterPro" id="IPR027417">
    <property type="entry name" value="P-loop_NTPase"/>
</dbReference>
<organism evidence="8 9">
    <name type="scientific">Caenorhabditis bovis</name>
    <dbReference type="NCBI Taxonomy" id="2654633"/>
    <lineage>
        <taxon>Eukaryota</taxon>
        <taxon>Metazoa</taxon>
        <taxon>Ecdysozoa</taxon>
        <taxon>Nematoda</taxon>
        <taxon>Chromadorea</taxon>
        <taxon>Rhabditida</taxon>
        <taxon>Rhabditina</taxon>
        <taxon>Rhabditomorpha</taxon>
        <taxon>Rhabditoidea</taxon>
        <taxon>Rhabditidae</taxon>
        <taxon>Peloderinae</taxon>
        <taxon>Caenorhabditis</taxon>
    </lineage>
</organism>
<sequence length="364" mass="42491">MGAMCSQQNQFLDKEEYKLQLEKNRKIEMELENDKKQKILKLLILGPGESGKSTTIKQIKIIHDAGYTHEEKILRKYGIYMNILEGVEELHHIATRENMVYSNPLSFDHVQEVKQFIEMFKKAEDGEQAIAPDVSEAIIKYIKDETIAHMLREKTVFNIDDSTIYFLKNFQRIIAPDYIPTEEDILKSRVPTSGVVQYKIVLKNFNFRIFDVGGQRAQRRKWLHVFDDVHAVLFITSLSEYDQVLREDNSVNRMKESLNLFEKICNGKYFHNTAMILFLNKIDLFEIKIQHTNINVALTSYKGPQEKEPALDYIRRRFVSLNKNKKRNIYEHVTCATDTGQIQVVIDSVIDVVIQHTMQKVGIQ</sequence>
<dbReference type="InterPro" id="IPR011025">
    <property type="entry name" value="GproteinA_insert"/>
</dbReference>
<evidence type="ECO:0000256" key="2">
    <source>
        <dbReference type="ARBA" id="ARBA00022741"/>
    </source>
</evidence>
<dbReference type="EMBL" id="CADEPM010000001">
    <property type="protein sequence ID" value="CAB3398277.1"/>
    <property type="molecule type" value="Genomic_DNA"/>
</dbReference>
<dbReference type="GO" id="GO:0005737">
    <property type="term" value="C:cytoplasm"/>
    <property type="evidence" value="ECO:0007669"/>
    <property type="project" value="TreeGrafter"/>
</dbReference>
<evidence type="ECO:0000256" key="3">
    <source>
        <dbReference type="ARBA" id="ARBA00022842"/>
    </source>
</evidence>
<dbReference type="PANTHER" id="PTHR10218">
    <property type="entry name" value="GTP-BINDING PROTEIN ALPHA SUBUNIT"/>
    <property type="match status" value="1"/>
</dbReference>
<keyword evidence="4 6" id="KW-0342">GTP-binding</keyword>
<dbReference type="GO" id="GO:0005834">
    <property type="term" value="C:heterotrimeric G-protein complex"/>
    <property type="evidence" value="ECO:0007669"/>
    <property type="project" value="TreeGrafter"/>
</dbReference>
<accession>A0A8S1EKG5</accession>
<evidence type="ECO:0000313" key="8">
    <source>
        <dbReference type="EMBL" id="CAB3398277.1"/>
    </source>
</evidence>
<evidence type="ECO:0000256" key="7">
    <source>
        <dbReference type="PIRSR" id="PIRSR601019-2"/>
    </source>
</evidence>
<reference evidence="8 9" key="1">
    <citation type="submission" date="2020-04" db="EMBL/GenBank/DDBJ databases">
        <authorList>
            <person name="Laetsch R D."/>
            <person name="Stevens L."/>
            <person name="Kumar S."/>
            <person name="Blaxter L. M."/>
        </authorList>
    </citation>
    <scope>NUCLEOTIDE SEQUENCE [LARGE SCALE GENOMIC DNA]</scope>
</reference>
<evidence type="ECO:0000256" key="4">
    <source>
        <dbReference type="ARBA" id="ARBA00023134"/>
    </source>
</evidence>
<dbReference type="SUPFAM" id="SSF47895">
    <property type="entry name" value="Transducin (alpha subunit), insertion domain"/>
    <property type="match status" value="1"/>
</dbReference>
<comment type="caution">
    <text evidence="8">The sequence shown here is derived from an EMBL/GenBank/DDBJ whole genome shotgun (WGS) entry which is preliminary data.</text>
</comment>
<evidence type="ECO:0000256" key="5">
    <source>
        <dbReference type="ARBA" id="ARBA00023224"/>
    </source>
</evidence>
<dbReference type="FunFam" id="3.40.50.300:FF:000563">
    <property type="entry name" value="Guanine nucleotide-binding protein alpha subunit"/>
    <property type="match status" value="1"/>
</dbReference>
<evidence type="ECO:0000256" key="6">
    <source>
        <dbReference type="PIRSR" id="PIRSR601019-1"/>
    </source>
</evidence>